<dbReference type="Pfam" id="PF01943">
    <property type="entry name" value="Polysacc_synt"/>
    <property type="match status" value="1"/>
</dbReference>
<dbReference type="PANTHER" id="PTHR30250">
    <property type="entry name" value="PST FAMILY PREDICTED COLANIC ACID TRANSPORTER"/>
    <property type="match status" value="1"/>
</dbReference>
<keyword evidence="5 6" id="KW-0472">Membrane</keyword>
<dbReference type="PANTHER" id="PTHR30250:SF11">
    <property type="entry name" value="O-ANTIGEN TRANSPORTER-RELATED"/>
    <property type="match status" value="1"/>
</dbReference>
<comment type="caution">
    <text evidence="7">The sequence shown here is derived from an EMBL/GenBank/DDBJ whole genome shotgun (WGS) entry which is preliminary data.</text>
</comment>
<comment type="subcellular location">
    <subcellularLocation>
        <location evidence="1">Cell membrane</location>
        <topology evidence="1">Multi-pass membrane protein</topology>
    </subcellularLocation>
</comment>
<evidence type="ECO:0000313" key="7">
    <source>
        <dbReference type="EMBL" id="PIT93086.1"/>
    </source>
</evidence>
<dbReference type="GO" id="GO:0005886">
    <property type="term" value="C:plasma membrane"/>
    <property type="evidence" value="ECO:0007669"/>
    <property type="project" value="UniProtKB-SubCell"/>
</dbReference>
<evidence type="ECO:0000256" key="4">
    <source>
        <dbReference type="ARBA" id="ARBA00022989"/>
    </source>
</evidence>
<feature type="transmembrane region" description="Helical" evidence="6">
    <location>
        <begin position="394"/>
        <end position="416"/>
    </location>
</feature>
<feature type="transmembrane region" description="Helical" evidence="6">
    <location>
        <begin position="225"/>
        <end position="251"/>
    </location>
</feature>
<dbReference type="InterPro" id="IPR002797">
    <property type="entry name" value="Polysacc_synth"/>
</dbReference>
<gene>
    <name evidence="7" type="ORF">COU06_01630</name>
</gene>
<evidence type="ECO:0000256" key="2">
    <source>
        <dbReference type="ARBA" id="ARBA00022475"/>
    </source>
</evidence>
<dbReference type="CDD" id="cd13128">
    <property type="entry name" value="MATE_Wzx_like"/>
    <property type="match status" value="1"/>
</dbReference>
<evidence type="ECO:0000256" key="6">
    <source>
        <dbReference type="SAM" id="Phobius"/>
    </source>
</evidence>
<dbReference type="AlphaFoldDB" id="A0A2M6WJY8"/>
<evidence type="ECO:0000256" key="1">
    <source>
        <dbReference type="ARBA" id="ARBA00004651"/>
    </source>
</evidence>
<feature type="transmembrane region" description="Helical" evidence="6">
    <location>
        <begin position="370"/>
        <end position="388"/>
    </location>
</feature>
<feature type="transmembrane region" description="Helical" evidence="6">
    <location>
        <begin position="55"/>
        <end position="79"/>
    </location>
</feature>
<evidence type="ECO:0000256" key="5">
    <source>
        <dbReference type="ARBA" id="ARBA00023136"/>
    </source>
</evidence>
<feature type="transmembrane region" description="Helical" evidence="6">
    <location>
        <begin position="121"/>
        <end position="137"/>
    </location>
</feature>
<keyword evidence="3 6" id="KW-0812">Transmembrane</keyword>
<accession>A0A2M6WJY8</accession>
<dbReference type="EMBL" id="PFAY01000012">
    <property type="protein sequence ID" value="PIT93086.1"/>
    <property type="molecule type" value="Genomic_DNA"/>
</dbReference>
<evidence type="ECO:0000256" key="3">
    <source>
        <dbReference type="ARBA" id="ARBA00022692"/>
    </source>
</evidence>
<protein>
    <submittedName>
        <fullName evidence="7">Uncharacterized protein</fullName>
    </submittedName>
</protein>
<feature type="transmembrane region" description="Helical" evidence="6">
    <location>
        <begin position="91"/>
        <end position="115"/>
    </location>
</feature>
<feature type="transmembrane region" description="Helical" evidence="6">
    <location>
        <begin position="158"/>
        <end position="177"/>
    </location>
</feature>
<proteinExistence type="predicted"/>
<evidence type="ECO:0000313" key="8">
    <source>
        <dbReference type="Proteomes" id="UP000229112"/>
    </source>
</evidence>
<dbReference type="InterPro" id="IPR050833">
    <property type="entry name" value="Poly_Biosynth_Transport"/>
</dbReference>
<name>A0A2M6WJY8_9BACT</name>
<organism evidence="7 8">
    <name type="scientific">Candidatus Harrisonbacteria bacterium CG10_big_fil_rev_8_21_14_0_10_38_8</name>
    <dbReference type="NCBI Taxonomy" id="1974582"/>
    <lineage>
        <taxon>Bacteria</taxon>
        <taxon>Candidatus Harrisoniibacteriota</taxon>
    </lineage>
</organism>
<feature type="transmembrane region" description="Helical" evidence="6">
    <location>
        <begin position="257"/>
        <end position="282"/>
    </location>
</feature>
<feature type="transmembrane region" description="Helical" evidence="6">
    <location>
        <begin position="183"/>
        <end position="204"/>
    </location>
</feature>
<dbReference type="Proteomes" id="UP000229112">
    <property type="component" value="Unassembled WGS sequence"/>
</dbReference>
<feature type="transmembrane region" description="Helical" evidence="6">
    <location>
        <begin position="31"/>
        <end position="49"/>
    </location>
</feature>
<keyword evidence="2" id="KW-1003">Cell membrane</keyword>
<reference evidence="8" key="1">
    <citation type="submission" date="2017-09" db="EMBL/GenBank/DDBJ databases">
        <title>Depth-based differentiation of microbial function through sediment-hosted aquifers and enrichment of novel symbionts in the deep terrestrial subsurface.</title>
        <authorList>
            <person name="Probst A.J."/>
            <person name="Ladd B."/>
            <person name="Jarett J.K."/>
            <person name="Geller-Mcgrath D.E."/>
            <person name="Sieber C.M.K."/>
            <person name="Emerson J.B."/>
            <person name="Anantharaman K."/>
            <person name="Thomas B.C."/>
            <person name="Malmstrom R."/>
            <person name="Stieglmeier M."/>
            <person name="Klingl A."/>
            <person name="Woyke T."/>
            <person name="Ryan C.M."/>
            <person name="Banfield J.F."/>
        </authorList>
    </citation>
    <scope>NUCLEOTIDE SEQUENCE [LARGE SCALE GENOMIC DNA]</scope>
</reference>
<sequence>MFAKVKSFLFTHSSDNQVIVKNTFWLFLGELFGRVIRVFVVILIARYLSIADYGLFSYVLTISAFLTIFTDIGIGAVVTRESAKDKSLRKVYLATALGIKFVMIIISIALVFSFAQDITKINGIAPLLLPLSFLFVFDSLRDFIGSFIRSLEKMELEAYVKIVTNSVLGVIVVIVLLNQATTYLLIWAYAIGTGVGLVLSLFYVREYLSRIFFSFDRSLVKKIIFTALPVGMLMVLGALMLNTDMIMLGWWTSAEEIGYYSAALKIIMVLYVIPNLISSSIFPSLSRYDKDNIQKFREVFERGITLSLAIALPFCLGGVVVAKPLLISLFGGQYEPAVTTFVILLLSLPIVFTTTLFSNGLFALNLQNRFIIFVLIGLVSNIVFNWLLIPVMGIMGVAYATILSQLISNSLLWIFMKRSVEFKILRHLPRILLSATLMSLVAVLLSSFNVFLVILLCLVFYLILLYALKEPCINIRRNF</sequence>
<feature type="transmembrane region" description="Helical" evidence="6">
    <location>
        <begin position="338"/>
        <end position="358"/>
    </location>
</feature>
<feature type="transmembrane region" description="Helical" evidence="6">
    <location>
        <begin position="428"/>
        <end position="445"/>
    </location>
</feature>
<feature type="transmembrane region" description="Helical" evidence="6">
    <location>
        <begin position="303"/>
        <end position="326"/>
    </location>
</feature>
<keyword evidence="4 6" id="KW-1133">Transmembrane helix</keyword>
<feature type="transmembrane region" description="Helical" evidence="6">
    <location>
        <begin position="451"/>
        <end position="468"/>
    </location>
</feature>